<comment type="caution">
    <text evidence="5">Lacks conserved residue(s) required for the propagation of feature annotation.</text>
</comment>
<keyword evidence="3 5" id="KW-0862">Zinc</keyword>
<keyword evidence="1" id="KW-0645">Protease</keyword>
<dbReference type="InterPro" id="IPR001590">
    <property type="entry name" value="Peptidase_M12B"/>
</dbReference>
<dbReference type="Gene3D" id="3.40.390.10">
    <property type="entry name" value="Collagenase (Catalytic Domain)"/>
    <property type="match status" value="1"/>
</dbReference>
<keyword evidence="6" id="KW-0732">Signal</keyword>
<feature type="binding site" evidence="5">
    <location>
        <position position="346"/>
    </location>
    <ligand>
        <name>Zn(2+)</name>
        <dbReference type="ChEBI" id="CHEBI:29105"/>
        <note>catalytic</note>
    </ligand>
</feature>
<evidence type="ECO:0000256" key="5">
    <source>
        <dbReference type="PROSITE-ProRule" id="PRU00276"/>
    </source>
</evidence>
<accession>A0A131YR16</accession>
<keyword evidence="5" id="KW-0479">Metal-binding</keyword>
<feature type="domain" description="Peptidase M12B" evidence="7">
    <location>
        <begin position="186"/>
        <end position="399"/>
    </location>
</feature>
<evidence type="ECO:0000256" key="6">
    <source>
        <dbReference type="SAM" id="SignalP"/>
    </source>
</evidence>
<dbReference type="GO" id="GO:0004222">
    <property type="term" value="F:metalloendopeptidase activity"/>
    <property type="evidence" value="ECO:0007669"/>
    <property type="project" value="InterPro"/>
</dbReference>
<feature type="chain" id="PRO_5007285732" evidence="6">
    <location>
        <begin position="30"/>
        <end position="488"/>
    </location>
</feature>
<dbReference type="EMBL" id="GEDV01008226">
    <property type="protein sequence ID" value="JAP80331.1"/>
    <property type="molecule type" value="Transcribed_RNA"/>
</dbReference>
<keyword evidence="4" id="KW-0482">Metalloprotease</keyword>
<organism evidence="8">
    <name type="scientific">Rhipicephalus appendiculatus</name>
    <name type="common">Brown ear tick</name>
    <dbReference type="NCBI Taxonomy" id="34631"/>
    <lineage>
        <taxon>Eukaryota</taxon>
        <taxon>Metazoa</taxon>
        <taxon>Ecdysozoa</taxon>
        <taxon>Arthropoda</taxon>
        <taxon>Chelicerata</taxon>
        <taxon>Arachnida</taxon>
        <taxon>Acari</taxon>
        <taxon>Parasitiformes</taxon>
        <taxon>Ixodida</taxon>
        <taxon>Ixodoidea</taxon>
        <taxon>Ixodidae</taxon>
        <taxon>Rhipicephalinae</taxon>
        <taxon>Rhipicephalus</taxon>
        <taxon>Rhipicephalus</taxon>
    </lineage>
</organism>
<keyword evidence="2" id="KW-0378">Hydrolase</keyword>
<feature type="binding site" evidence="5">
    <location>
        <position position="336"/>
    </location>
    <ligand>
        <name>Zn(2+)</name>
        <dbReference type="ChEBI" id="CHEBI:29105"/>
        <note>catalytic</note>
    </ligand>
</feature>
<evidence type="ECO:0000256" key="3">
    <source>
        <dbReference type="ARBA" id="ARBA00022833"/>
    </source>
</evidence>
<feature type="signal peptide" evidence="6">
    <location>
        <begin position="1"/>
        <end position="29"/>
    </location>
</feature>
<name>A0A131YR16_RHIAP</name>
<dbReference type="Pfam" id="PF01421">
    <property type="entry name" value="Reprolysin"/>
    <property type="match status" value="1"/>
</dbReference>
<evidence type="ECO:0000313" key="8">
    <source>
        <dbReference type="EMBL" id="JAP80331.1"/>
    </source>
</evidence>
<proteinExistence type="predicted"/>
<feature type="binding site" evidence="5">
    <location>
        <position position="340"/>
    </location>
    <ligand>
        <name>Zn(2+)</name>
        <dbReference type="ChEBI" id="CHEBI:29105"/>
        <note>catalytic</note>
    </ligand>
</feature>
<evidence type="ECO:0000256" key="4">
    <source>
        <dbReference type="ARBA" id="ARBA00023049"/>
    </source>
</evidence>
<dbReference type="PANTHER" id="PTHR11905">
    <property type="entry name" value="ADAM A DISINTEGRIN AND METALLOPROTEASE DOMAIN"/>
    <property type="match status" value="1"/>
</dbReference>
<dbReference type="PROSITE" id="PS50215">
    <property type="entry name" value="ADAM_MEPRO"/>
    <property type="match status" value="1"/>
</dbReference>
<dbReference type="GO" id="GO:0006509">
    <property type="term" value="P:membrane protein ectodomain proteolysis"/>
    <property type="evidence" value="ECO:0007669"/>
    <property type="project" value="TreeGrafter"/>
</dbReference>
<sequence length="488" mass="55170">MVASGIMSFCRIQARLLACFFVAIARSETELPDQSRIVFPEVYEQRTDMSEKVLLVGDGYSLNLVKASVLSDHVLLRLLNGSRVIERYVDGPYYERHLYQDTNKEASLIVKPLRGGHYHVIGLLNFTHRIEPLKSQERSSSNRAAHRISKVIFKDGTPDADASLVEEYEDLKPPVIAPQERAIDSFIIEIYSISDYKHTAHFGDNTELHTQYLMAFWNSVSLRMQQLAPPGRIALVGIEMSSTDADEGYLDGWPDKELVSNETLITLRDYVWLIRQARFADVVFLITGRDLVDKIPGGIKNNTAGIAFLGQACRVHKVGIGEDDPGLFSGVHIAVHEVGHLLSSHHDGEGSSSTCPARDGYIMNPYNSGRNRFTFSNCSKRAIAEFLKLGVSYCLKDHNKHRHWALLPNDTMKLPGQLISGDQYCKRKFSYPNVTYVKWDSDLRQCKFRCRLYIQADGQPHYAIRFAYDGTPCNRSRPAMKCKNTKCV</sequence>
<feature type="active site" evidence="5">
    <location>
        <position position="337"/>
    </location>
</feature>
<evidence type="ECO:0000256" key="1">
    <source>
        <dbReference type="ARBA" id="ARBA00022670"/>
    </source>
</evidence>
<dbReference type="SUPFAM" id="SSF55486">
    <property type="entry name" value="Metalloproteases ('zincins'), catalytic domain"/>
    <property type="match status" value="1"/>
</dbReference>
<dbReference type="AlphaFoldDB" id="A0A131YR16"/>
<evidence type="ECO:0000256" key="2">
    <source>
        <dbReference type="ARBA" id="ARBA00022801"/>
    </source>
</evidence>
<evidence type="ECO:0000259" key="7">
    <source>
        <dbReference type="PROSITE" id="PS50215"/>
    </source>
</evidence>
<protein>
    <submittedName>
        <fullName evidence="8">Reprolysin</fullName>
    </submittedName>
</protein>
<reference evidence="8" key="1">
    <citation type="journal article" date="2016" name="Ticks Tick Borne Dis.">
        <title>De novo assembly and annotation of the salivary gland transcriptome of Rhipicephalus appendiculatus male and female ticks during blood feeding.</title>
        <authorList>
            <person name="de Castro M.H."/>
            <person name="de Klerk D."/>
            <person name="Pienaar R."/>
            <person name="Latif A.A."/>
            <person name="Rees D.J."/>
            <person name="Mans B.J."/>
        </authorList>
    </citation>
    <scope>NUCLEOTIDE SEQUENCE</scope>
    <source>
        <tissue evidence="8">Salivary glands</tissue>
    </source>
</reference>
<dbReference type="GO" id="GO:0046872">
    <property type="term" value="F:metal ion binding"/>
    <property type="evidence" value="ECO:0007669"/>
    <property type="project" value="UniProtKB-KW"/>
</dbReference>
<dbReference type="InterPro" id="IPR024079">
    <property type="entry name" value="MetalloPept_cat_dom_sf"/>
</dbReference>
<dbReference type="PANTHER" id="PTHR11905:SF159">
    <property type="entry name" value="ADAM METALLOPROTEASE"/>
    <property type="match status" value="1"/>
</dbReference>